<protein>
    <submittedName>
        <fullName evidence="1">Uncharacterized protein</fullName>
    </submittedName>
</protein>
<organism evidence="1 2">
    <name type="scientific">Rotaria sordida</name>
    <dbReference type="NCBI Taxonomy" id="392033"/>
    <lineage>
        <taxon>Eukaryota</taxon>
        <taxon>Metazoa</taxon>
        <taxon>Spiralia</taxon>
        <taxon>Gnathifera</taxon>
        <taxon>Rotifera</taxon>
        <taxon>Eurotatoria</taxon>
        <taxon>Bdelloidea</taxon>
        <taxon>Philodinida</taxon>
        <taxon>Philodinidae</taxon>
        <taxon>Rotaria</taxon>
    </lineage>
</organism>
<evidence type="ECO:0000313" key="1">
    <source>
        <dbReference type="EMBL" id="CAF4287926.1"/>
    </source>
</evidence>
<feature type="non-terminal residue" evidence="1">
    <location>
        <position position="81"/>
    </location>
</feature>
<sequence length="81" mass="9111">QRKPTVRKPNVRKLSINQQKPIVSQIVPIEQPIVNTPTESDEILIIEPDVDTEEENTIDREGIISLAKHSQNSNTESKGIL</sequence>
<dbReference type="Proteomes" id="UP000663836">
    <property type="component" value="Unassembled WGS sequence"/>
</dbReference>
<accession>A0A820H6Z9</accession>
<comment type="caution">
    <text evidence="1">The sequence shown here is derived from an EMBL/GenBank/DDBJ whole genome shotgun (WGS) entry which is preliminary data.</text>
</comment>
<proteinExistence type="predicted"/>
<dbReference type="EMBL" id="CAJOBD010031977">
    <property type="protein sequence ID" value="CAF4287926.1"/>
    <property type="molecule type" value="Genomic_DNA"/>
</dbReference>
<evidence type="ECO:0000313" key="2">
    <source>
        <dbReference type="Proteomes" id="UP000663836"/>
    </source>
</evidence>
<name>A0A820H6Z9_9BILA</name>
<gene>
    <name evidence="1" type="ORF">JBS370_LOCUS39977</name>
</gene>
<dbReference type="AlphaFoldDB" id="A0A820H6Z9"/>
<reference evidence="1" key="1">
    <citation type="submission" date="2021-02" db="EMBL/GenBank/DDBJ databases">
        <authorList>
            <person name="Nowell W R."/>
        </authorList>
    </citation>
    <scope>NUCLEOTIDE SEQUENCE</scope>
</reference>